<gene>
    <name evidence="8" type="ORF">ESZ48_16925</name>
</gene>
<dbReference type="GO" id="GO:0003984">
    <property type="term" value="F:acetolactate synthase activity"/>
    <property type="evidence" value="ECO:0007669"/>
    <property type="project" value="TreeGrafter"/>
</dbReference>
<dbReference type="InterPro" id="IPR000399">
    <property type="entry name" value="TPP-bd_CS"/>
</dbReference>
<evidence type="ECO:0000256" key="4">
    <source>
        <dbReference type="RuleBase" id="RU362132"/>
    </source>
</evidence>
<sequence>MKKTGAWLLVNALEQLPISHTFGIPGVHNTEIYDELNKSSKIKPILVTHEGGGSFMADAVSRTSDTIGTMVIVPAAGVTHALSGIGEAFLDGIPMLVISGGIRTDVDKSYQLHEWDMHSVLSGITKKTYHIKNHQEIMPSVFEAYNIAISGNPGPVFIEIPTNIQMFKGEVSEILSYKKPELKPTVTAAQLDEAIRIISESKKVGLFLGWGAKEATAISVKIAERLNAPVSTTLQGFSVFPGDHELFTGMGFGPASVPASENAFKDVDCLIAVGTRFAEIPTGSFGAKVPENLIHIDIDKNVFDKNYKSKLAIQGDAKLVLGSLLEELNNKHIEKTNANLISAIAKDKQAYYKEWSDFKFDRVNPYHFFKSLRAHLDDDAITVLDDGNHTFLTVELFQNLKSKHLISPTDFNCMGYCVPAAIGAKFANPNKQVVGIVGDGAFLMTALELMTAKRNELGIAIFVFHDGELSQISQGQEIPYNRKTATVLGDFNIDGIAHAVGADYLVIENDAQIDDVISTALKAAQLNKTVIVDVHIDYKKRTRFTQGVVKTVLGNFPFNDKVRFIGRAVKRKILG</sequence>
<dbReference type="PANTHER" id="PTHR18968:SF13">
    <property type="entry name" value="ACETOLACTATE SYNTHASE CATALYTIC SUBUNIT, MITOCHONDRIAL"/>
    <property type="match status" value="1"/>
</dbReference>
<dbReference type="InterPro" id="IPR012000">
    <property type="entry name" value="Thiamin_PyroP_enz_cen_dom"/>
</dbReference>
<dbReference type="Pfam" id="PF02775">
    <property type="entry name" value="TPP_enzyme_C"/>
    <property type="match status" value="1"/>
</dbReference>
<comment type="caution">
    <text evidence="8">The sequence shown here is derived from an EMBL/GenBank/DDBJ whole genome shotgun (WGS) entry which is preliminary data.</text>
</comment>
<dbReference type="Gene3D" id="3.40.50.970">
    <property type="match status" value="2"/>
</dbReference>
<evidence type="ECO:0000313" key="8">
    <source>
        <dbReference type="EMBL" id="RXJ44640.1"/>
    </source>
</evidence>
<dbReference type="CDD" id="cd00568">
    <property type="entry name" value="TPP_enzymes"/>
    <property type="match status" value="1"/>
</dbReference>
<evidence type="ECO:0000259" key="6">
    <source>
        <dbReference type="Pfam" id="PF02775"/>
    </source>
</evidence>
<dbReference type="GO" id="GO:0009097">
    <property type="term" value="P:isoleucine biosynthetic process"/>
    <property type="evidence" value="ECO:0007669"/>
    <property type="project" value="TreeGrafter"/>
</dbReference>
<dbReference type="RefSeq" id="WP_129018686.1">
    <property type="nucleotide sequence ID" value="NZ_SDDZ01000015.1"/>
</dbReference>
<dbReference type="Pfam" id="PF02776">
    <property type="entry name" value="TPP_enzyme_N"/>
    <property type="match status" value="1"/>
</dbReference>
<dbReference type="PANTHER" id="PTHR18968">
    <property type="entry name" value="THIAMINE PYROPHOSPHATE ENZYMES"/>
    <property type="match status" value="1"/>
</dbReference>
<dbReference type="PROSITE" id="PS00187">
    <property type="entry name" value="TPP_ENZYMES"/>
    <property type="match status" value="1"/>
</dbReference>
<evidence type="ECO:0000256" key="3">
    <source>
        <dbReference type="ARBA" id="ARBA00023052"/>
    </source>
</evidence>
<comment type="cofactor">
    <cofactor evidence="1">
        <name>thiamine diphosphate</name>
        <dbReference type="ChEBI" id="CHEBI:58937"/>
    </cofactor>
</comment>
<dbReference type="Pfam" id="PF00205">
    <property type="entry name" value="TPP_enzyme_M"/>
    <property type="match status" value="1"/>
</dbReference>
<evidence type="ECO:0000259" key="5">
    <source>
        <dbReference type="Pfam" id="PF00205"/>
    </source>
</evidence>
<dbReference type="InterPro" id="IPR011766">
    <property type="entry name" value="TPP_enzyme_TPP-bd"/>
</dbReference>
<organism evidence="8 9">
    <name type="scientific">Gelidibacter gilvus</name>
    <dbReference type="NCBI Taxonomy" id="59602"/>
    <lineage>
        <taxon>Bacteria</taxon>
        <taxon>Pseudomonadati</taxon>
        <taxon>Bacteroidota</taxon>
        <taxon>Flavobacteriia</taxon>
        <taxon>Flavobacteriales</taxon>
        <taxon>Flavobacteriaceae</taxon>
        <taxon>Gelidibacter</taxon>
    </lineage>
</organism>
<dbReference type="SUPFAM" id="SSF52467">
    <property type="entry name" value="DHS-like NAD/FAD-binding domain"/>
    <property type="match status" value="1"/>
</dbReference>
<protein>
    <submittedName>
        <fullName evidence="8">Thiamine pyrophosphate-binding protein</fullName>
    </submittedName>
</protein>
<keyword evidence="9" id="KW-1185">Reference proteome</keyword>
<comment type="similarity">
    <text evidence="2 4">Belongs to the TPP enzyme family.</text>
</comment>
<dbReference type="GO" id="GO:0050660">
    <property type="term" value="F:flavin adenine dinucleotide binding"/>
    <property type="evidence" value="ECO:0007669"/>
    <property type="project" value="TreeGrafter"/>
</dbReference>
<evidence type="ECO:0000256" key="2">
    <source>
        <dbReference type="ARBA" id="ARBA00007812"/>
    </source>
</evidence>
<reference evidence="8 9" key="1">
    <citation type="submission" date="2019-01" db="EMBL/GenBank/DDBJ databases">
        <title>Genome sequence of the Antarctic species Gelidibacter gilvus ACAM 158(T).</title>
        <authorList>
            <person name="Bowman J.P."/>
        </authorList>
    </citation>
    <scope>NUCLEOTIDE SEQUENCE [LARGE SCALE GENOMIC DNA]</scope>
    <source>
        <strain evidence="8 9">IC158</strain>
    </source>
</reference>
<accession>A0A4Q0XE58</accession>
<dbReference type="Gene3D" id="3.40.50.1220">
    <property type="entry name" value="TPP-binding domain"/>
    <property type="match status" value="1"/>
</dbReference>
<evidence type="ECO:0000313" key="9">
    <source>
        <dbReference type="Proteomes" id="UP000289792"/>
    </source>
</evidence>
<keyword evidence="3 4" id="KW-0786">Thiamine pyrophosphate</keyword>
<dbReference type="CDD" id="cd07035">
    <property type="entry name" value="TPP_PYR_POX_like"/>
    <property type="match status" value="1"/>
</dbReference>
<feature type="domain" description="Thiamine pyrophosphate enzyme central" evidence="5">
    <location>
        <begin position="191"/>
        <end position="323"/>
    </location>
</feature>
<dbReference type="GO" id="GO:0009099">
    <property type="term" value="P:L-valine biosynthetic process"/>
    <property type="evidence" value="ECO:0007669"/>
    <property type="project" value="TreeGrafter"/>
</dbReference>
<dbReference type="GO" id="GO:0000287">
    <property type="term" value="F:magnesium ion binding"/>
    <property type="evidence" value="ECO:0007669"/>
    <property type="project" value="InterPro"/>
</dbReference>
<dbReference type="OrthoDB" id="4494979at2"/>
<feature type="domain" description="Thiamine pyrophosphate enzyme TPP-binding" evidence="6">
    <location>
        <begin position="387"/>
        <end position="534"/>
    </location>
</feature>
<evidence type="ECO:0000259" key="7">
    <source>
        <dbReference type="Pfam" id="PF02776"/>
    </source>
</evidence>
<dbReference type="Proteomes" id="UP000289792">
    <property type="component" value="Unassembled WGS sequence"/>
</dbReference>
<dbReference type="GO" id="GO:0030976">
    <property type="term" value="F:thiamine pyrophosphate binding"/>
    <property type="evidence" value="ECO:0007669"/>
    <property type="project" value="InterPro"/>
</dbReference>
<dbReference type="SUPFAM" id="SSF52518">
    <property type="entry name" value="Thiamin diphosphate-binding fold (THDP-binding)"/>
    <property type="match status" value="2"/>
</dbReference>
<dbReference type="EMBL" id="SDDZ01000015">
    <property type="protein sequence ID" value="RXJ44640.1"/>
    <property type="molecule type" value="Genomic_DNA"/>
</dbReference>
<dbReference type="InterPro" id="IPR045229">
    <property type="entry name" value="TPP_enz"/>
</dbReference>
<proteinExistence type="inferred from homology"/>
<evidence type="ECO:0000256" key="1">
    <source>
        <dbReference type="ARBA" id="ARBA00001964"/>
    </source>
</evidence>
<name>A0A4Q0XE58_9FLAO</name>
<dbReference type="AlphaFoldDB" id="A0A4Q0XE58"/>
<feature type="domain" description="Thiamine pyrophosphate enzyme N-terminal TPP-binding" evidence="7">
    <location>
        <begin position="4"/>
        <end position="116"/>
    </location>
</feature>
<dbReference type="InterPro" id="IPR029035">
    <property type="entry name" value="DHS-like_NAD/FAD-binding_dom"/>
</dbReference>
<dbReference type="InterPro" id="IPR012001">
    <property type="entry name" value="Thiamin_PyroP_enz_TPP-bd_dom"/>
</dbReference>
<dbReference type="InterPro" id="IPR029061">
    <property type="entry name" value="THDP-binding"/>
</dbReference>
<dbReference type="GO" id="GO:0005948">
    <property type="term" value="C:acetolactate synthase complex"/>
    <property type="evidence" value="ECO:0007669"/>
    <property type="project" value="TreeGrafter"/>
</dbReference>